<dbReference type="Gene3D" id="2.130.10.10">
    <property type="entry name" value="YVTN repeat-like/Quinoprotein amine dehydrogenase"/>
    <property type="match status" value="1"/>
</dbReference>
<dbReference type="Pfam" id="PF23383">
    <property type="entry name" value="Beta-prop_IFT140_1st"/>
    <property type="match status" value="2"/>
</dbReference>
<feature type="region of interest" description="Disordered" evidence="8">
    <location>
        <begin position="461"/>
        <end position="482"/>
    </location>
</feature>
<dbReference type="InterPro" id="IPR056155">
    <property type="entry name" value="Beta-prop_IFT140_2nd"/>
</dbReference>
<dbReference type="InterPro" id="IPR056154">
    <property type="entry name" value="Beta-prop_IFT140_1st"/>
</dbReference>
<accession>A0A5J4WVA9</accession>
<dbReference type="Pfam" id="PF24760">
    <property type="entry name" value="TPR_IF140_C"/>
    <property type="match status" value="1"/>
</dbReference>
<keyword evidence="13" id="KW-0282">Flagellum</keyword>
<dbReference type="InterPro" id="IPR056168">
    <property type="entry name" value="TPR_IF140/IFT172/WDR19"/>
</dbReference>
<dbReference type="GO" id="GO:0036064">
    <property type="term" value="C:ciliary basal body"/>
    <property type="evidence" value="ECO:0007669"/>
    <property type="project" value="TreeGrafter"/>
</dbReference>
<feature type="domain" description="IFT140 first beta-propeller" evidence="9">
    <location>
        <begin position="20"/>
        <end position="157"/>
    </location>
</feature>
<proteinExistence type="predicted"/>
<dbReference type="PANTHER" id="PTHR15722:SF7">
    <property type="entry name" value="INTRAFLAGELLAR TRANSPORT PROTEIN 140 HOMOLOG"/>
    <property type="match status" value="1"/>
</dbReference>
<dbReference type="OrthoDB" id="10258787at2759"/>
<evidence type="ECO:0000256" key="8">
    <source>
        <dbReference type="SAM" id="MobiDB-lite"/>
    </source>
</evidence>
<comment type="caution">
    <text evidence="13">The sequence shown here is derived from an EMBL/GenBank/DDBJ whole genome shotgun (WGS) entry which is preliminary data.</text>
</comment>
<comment type="subcellular location">
    <subcellularLocation>
        <location evidence="1">Cell projection</location>
        <location evidence="1">Cilium</location>
    </subcellularLocation>
</comment>
<evidence type="ECO:0000256" key="4">
    <source>
        <dbReference type="ARBA" id="ARBA00022803"/>
    </source>
</evidence>
<evidence type="ECO:0000313" key="13">
    <source>
        <dbReference type="EMBL" id="KAA6398984.1"/>
    </source>
</evidence>
<feature type="domain" description="IFT140 first beta-propeller" evidence="9">
    <location>
        <begin position="165"/>
        <end position="324"/>
    </location>
</feature>
<dbReference type="EMBL" id="SNRW01000840">
    <property type="protein sequence ID" value="KAA6398984.1"/>
    <property type="molecule type" value="Genomic_DNA"/>
</dbReference>
<feature type="region of interest" description="Disordered" evidence="8">
    <location>
        <begin position="1461"/>
        <end position="1502"/>
    </location>
</feature>
<dbReference type="InterPro" id="IPR019734">
    <property type="entry name" value="TPR_rpt"/>
</dbReference>
<dbReference type="InterPro" id="IPR036322">
    <property type="entry name" value="WD40_repeat_dom_sf"/>
</dbReference>
<keyword evidence="2" id="KW-0853">WD repeat</keyword>
<feature type="domain" description="IF140/IFT172/WDR19 TPR" evidence="12">
    <location>
        <begin position="784"/>
        <end position="1292"/>
    </location>
</feature>
<feature type="compositionally biased region" description="Acidic residues" evidence="8">
    <location>
        <begin position="1491"/>
        <end position="1502"/>
    </location>
</feature>
<dbReference type="Proteomes" id="UP000324800">
    <property type="component" value="Unassembled WGS sequence"/>
</dbReference>
<evidence type="ECO:0000256" key="7">
    <source>
        <dbReference type="PROSITE-ProRule" id="PRU00339"/>
    </source>
</evidence>
<dbReference type="GO" id="GO:0005930">
    <property type="term" value="C:axoneme"/>
    <property type="evidence" value="ECO:0007669"/>
    <property type="project" value="TreeGrafter"/>
</dbReference>
<keyword evidence="5" id="KW-0969">Cilium</keyword>
<sequence length="1502" mass="167921">MSERKTFLTKWSGISCGSVHRLAQIFAVGLVLENRVSICNDEGQSIFDFTTDSPPSICSWDPNHTVLIIGCENGAIRLFHHKNIKTYHKEDNHHGRITCISWDLSGQRVLTGDQVGEIFLWYIEDAGGNRELHPILKYDLHSPVSAAVFRSPAPPLDPHKVPSTQFAALTIEGSVFTIDEAADQYVLVAQNLQGGACQLLYCPLTDSLVALMGNLSMHIIGLSMIDREVQTTRIMSTSPNAVFGDSCWISAGQGLLAILAGEQRIRIFGLDQDNEESYSLEPPSNLNIPQDDIFVSLAYEYHTRSLAAVTQGGRVCIWRYYPDEGASLAATGAGIVQNASTEDEDGQNQPTRGEQCWEMSFFHETEQKGKTIHFGPGPMGRVITVMAERNITTIKRNEPKAVLSSDGTAAAIQLNSTEIALEREEQESQIIKSNLRISGMSIDSQRLVVWSGKKVEVYSIGTTHQQKGSSNDEEEEQDDEENAPHLEASFNFVSQCLVVRGSSLFICADSFVYVCNMVGSPRQTLPFSPDEGDPCLLTVSPQGHLSVGTKLGVIKVLDVRGQEAVLKASPWRFNKGAPVSISINSDGTAVGITCLVLPEELRNQLKESNQNIKGQNQQDNEDDDVINLDMLSRASIPDTRIHVYSVERGTLHSFDFGQQQLYPLSIQWDSSDSRFFAVCLKRFIRDPSDGKWHDSRDRHLEIATCFFSKDKGILMSDSFPMQEDYQSLVGCHIPYLFFSVKSTPQTTHQPKVGQQILREYQGLDSSDPQTLEAMRNFTYALTIGNMDEAYRNVKYIKSQKMWENMAQLAVKTRRMDVMEICLRNMGHMRGMIALREARREQQPEAQLATIAVQLGLCDEAEKLLKESKRWDLLVKYYINCGKWGLALKISKERDRIHLQSTYHQYAQHLESLGDLAGAIRYYEEAGTSEVEVPRILIHTGRTQQFKQYADNSESQPLQIIWAQLCEAKGQTKEALECYKECKALLPAVRLLCSEGKLEEARILLGSQNDPLALEHLARAYESTGDAEQAIACYTRARRFGPAIRIAMNSEKENSVMMLALHADPVAMVEAGRYFEQKALFEKAFTLYRKAGALNMAIEVCFKGNLRESLHQIADDISADADPSLLAQCASFFVSIGRFDKAFNMLIAAGEYDTAFELCEQHNIVISEQLAEKVIQSLQPKETNKKTSLMGQQGPQQGQSIRFGVTPERKNQILTSLARVLHNQGSFQIAAKIFSDVSDFVSAVNSLISSGDIDRVIAFANLCRDARIFLIVANYLQRLEWRARPEILRHIITMYQKAKAMDELVLFYEGCAQVEIDEYLEYGKALMALKEGQRYARLSKTEGASERLEALSKRITLVEQFIAAKNIEVSDPVNMVLILRKLLSEPDIDGSVRAGDIYAQLIQHYHQLRRMDEACAALKQMSERGIAVGPYLERDVIEDICNAKGLSPSDIGIVEEVVDEDGLEQGDIRAQGPPGGNQSQVAKSSNKGKVQDDEERWEDEDDE</sequence>
<evidence type="ECO:0000259" key="11">
    <source>
        <dbReference type="Pfam" id="PF24760"/>
    </source>
</evidence>
<keyword evidence="4 7" id="KW-0802">TPR repeat</keyword>
<dbReference type="GO" id="GO:0030991">
    <property type="term" value="C:intraciliary transport particle A"/>
    <property type="evidence" value="ECO:0007669"/>
    <property type="project" value="TreeGrafter"/>
</dbReference>
<feature type="compositionally biased region" description="Acidic residues" evidence="8">
    <location>
        <begin position="471"/>
        <end position="481"/>
    </location>
</feature>
<keyword evidence="6" id="KW-0966">Cell projection</keyword>
<organism evidence="13 14">
    <name type="scientific">Streblomastix strix</name>
    <dbReference type="NCBI Taxonomy" id="222440"/>
    <lineage>
        <taxon>Eukaryota</taxon>
        <taxon>Metamonada</taxon>
        <taxon>Preaxostyla</taxon>
        <taxon>Oxymonadida</taxon>
        <taxon>Streblomastigidae</taxon>
        <taxon>Streblomastix</taxon>
    </lineage>
</organism>
<name>A0A5J4WVA9_9EUKA</name>
<gene>
    <name evidence="13" type="ORF">EZS28_005490</name>
</gene>
<evidence type="ECO:0000256" key="5">
    <source>
        <dbReference type="ARBA" id="ARBA00023069"/>
    </source>
</evidence>
<feature type="domain" description="IF140 C-terminal TPR" evidence="11">
    <location>
        <begin position="1301"/>
        <end position="1420"/>
    </location>
</feature>
<feature type="repeat" description="TPR" evidence="7">
    <location>
        <begin position="1010"/>
        <end position="1043"/>
    </location>
</feature>
<dbReference type="Pfam" id="PF23385">
    <property type="entry name" value="Beta-prop_IFT140_2nd"/>
    <property type="match status" value="1"/>
</dbReference>
<dbReference type="InterPro" id="IPR011990">
    <property type="entry name" value="TPR-like_helical_dom_sf"/>
</dbReference>
<evidence type="ECO:0000256" key="2">
    <source>
        <dbReference type="ARBA" id="ARBA00022574"/>
    </source>
</evidence>
<keyword evidence="3" id="KW-0677">Repeat</keyword>
<evidence type="ECO:0000259" key="12">
    <source>
        <dbReference type="Pfam" id="PF24762"/>
    </source>
</evidence>
<dbReference type="Pfam" id="PF24762">
    <property type="entry name" value="TPR_IF140-IFT172"/>
    <property type="match status" value="1"/>
</dbReference>
<dbReference type="InterPro" id="IPR015943">
    <property type="entry name" value="WD40/YVTN_repeat-like_dom_sf"/>
</dbReference>
<dbReference type="Gene3D" id="1.25.40.470">
    <property type="match status" value="1"/>
</dbReference>
<dbReference type="InterPro" id="IPR001680">
    <property type="entry name" value="WD40_rpt"/>
</dbReference>
<dbReference type="Gene3D" id="1.25.40.10">
    <property type="entry name" value="Tetratricopeptide repeat domain"/>
    <property type="match status" value="1"/>
</dbReference>
<dbReference type="SMART" id="SM00320">
    <property type="entry name" value="WD40"/>
    <property type="match status" value="2"/>
</dbReference>
<dbReference type="SUPFAM" id="SSF48452">
    <property type="entry name" value="TPR-like"/>
    <property type="match status" value="2"/>
</dbReference>
<evidence type="ECO:0000256" key="1">
    <source>
        <dbReference type="ARBA" id="ARBA00004138"/>
    </source>
</evidence>
<dbReference type="SUPFAM" id="SSF50978">
    <property type="entry name" value="WD40 repeat-like"/>
    <property type="match status" value="2"/>
</dbReference>
<evidence type="ECO:0000259" key="10">
    <source>
        <dbReference type="Pfam" id="PF23385"/>
    </source>
</evidence>
<evidence type="ECO:0000256" key="6">
    <source>
        <dbReference type="ARBA" id="ARBA00023273"/>
    </source>
</evidence>
<dbReference type="PROSITE" id="PS50005">
    <property type="entry name" value="TPR"/>
    <property type="match status" value="1"/>
</dbReference>
<evidence type="ECO:0000313" key="14">
    <source>
        <dbReference type="Proteomes" id="UP000324800"/>
    </source>
</evidence>
<reference evidence="13 14" key="1">
    <citation type="submission" date="2019-03" db="EMBL/GenBank/DDBJ databases">
        <title>Single cell metagenomics reveals metabolic interactions within the superorganism composed of flagellate Streblomastix strix and complex community of Bacteroidetes bacteria on its surface.</title>
        <authorList>
            <person name="Treitli S.C."/>
            <person name="Kolisko M."/>
            <person name="Husnik F."/>
            <person name="Keeling P."/>
            <person name="Hampl V."/>
        </authorList>
    </citation>
    <scope>NUCLEOTIDE SEQUENCE [LARGE SCALE GENOMIC DNA]</scope>
    <source>
        <strain evidence="13">ST1C</strain>
    </source>
</reference>
<protein>
    <submittedName>
        <fullName evidence="13">Putative Intraflagellar transport protein 140</fullName>
    </submittedName>
</protein>
<evidence type="ECO:0000256" key="3">
    <source>
        <dbReference type="ARBA" id="ARBA00022737"/>
    </source>
</evidence>
<dbReference type="InterPro" id="IPR056156">
    <property type="entry name" value="TPR_IF140_C"/>
</dbReference>
<dbReference type="PANTHER" id="PTHR15722">
    <property type="entry name" value="IFT140/172-RELATED"/>
    <property type="match status" value="1"/>
</dbReference>
<evidence type="ECO:0000259" key="9">
    <source>
        <dbReference type="Pfam" id="PF23383"/>
    </source>
</evidence>
<feature type="domain" description="IFT140 second beta-propeller" evidence="10">
    <location>
        <begin position="409"/>
        <end position="740"/>
    </location>
</feature>
<dbReference type="GO" id="GO:0035721">
    <property type="term" value="P:intraciliary retrograde transport"/>
    <property type="evidence" value="ECO:0007669"/>
    <property type="project" value="TreeGrafter"/>
</dbReference>
<feature type="compositionally biased region" description="Polar residues" evidence="8">
    <location>
        <begin position="1475"/>
        <end position="1487"/>
    </location>
</feature>